<sequence length="112" mass="12829">MSYFSYATSMLSSMLTNVAEQIGSYVNIPETQADTHPEDKGVDPEKEVKKEAPEAVEQEEQEKEPREVGKMNDDEFELITDHELYVIMFERDGGVVTEENFFINLDESIAHH</sequence>
<dbReference type="OrthoDB" id="5840451at2759"/>
<dbReference type="EMBL" id="PDUG01000001">
    <property type="protein sequence ID" value="PIC52269.1"/>
    <property type="molecule type" value="Genomic_DNA"/>
</dbReference>
<gene>
    <name evidence="2" type="primary">Cnig_chr_I.g2445</name>
    <name evidence="2" type="ORF">B9Z55_002445</name>
</gene>
<evidence type="ECO:0000256" key="1">
    <source>
        <dbReference type="SAM" id="MobiDB-lite"/>
    </source>
</evidence>
<protein>
    <submittedName>
        <fullName evidence="2">Uncharacterized protein</fullName>
    </submittedName>
</protein>
<feature type="compositionally biased region" description="Basic and acidic residues" evidence="1">
    <location>
        <begin position="63"/>
        <end position="73"/>
    </location>
</feature>
<evidence type="ECO:0000313" key="3">
    <source>
        <dbReference type="Proteomes" id="UP000230233"/>
    </source>
</evidence>
<dbReference type="Proteomes" id="UP000230233">
    <property type="component" value="Chromosome I"/>
</dbReference>
<dbReference type="AlphaFoldDB" id="A0A2G5VKG5"/>
<feature type="compositionally biased region" description="Basic and acidic residues" evidence="1">
    <location>
        <begin position="33"/>
        <end position="53"/>
    </location>
</feature>
<name>A0A2G5VKG5_9PELO</name>
<evidence type="ECO:0000313" key="2">
    <source>
        <dbReference type="EMBL" id="PIC52269.1"/>
    </source>
</evidence>
<keyword evidence="3" id="KW-1185">Reference proteome</keyword>
<accession>A0A2G5VKG5</accession>
<feature type="region of interest" description="Disordered" evidence="1">
    <location>
        <begin position="28"/>
        <end position="73"/>
    </location>
</feature>
<reference evidence="3" key="1">
    <citation type="submission" date="2017-10" db="EMBL/GenBank/DDBJ databases">
        <title>Rapid genome shrinkage in a self-fertile nematode reveals novel sperm competition proteins.</title>
        <authorList>
            <person name="Yin D."/>
            <person name="Schwarz E.M."/>
            <person name="Thomas C.G."/>
            <person name="Felde R.L."/>
            <person name="Korf I.F."/>
            <person name="Cutter A.D."/>
            <person name="Schartner C.M."/>
            <person name="Ralston E.J."/>
            <person name="Meyer B.J."/>
            <person name="Haag E.S."/>
        </authorList>
    </citation>
    <scope>NUCLEOTIDE SEQUENCE [LARGE SCALE GENOMIC DNA]</scope>
    <source>
        <strain evidence="3">JU1422</strain>
    </source>
</reference>
<comment type="caution">
    <text evidence="2">The sequence shown here is derived from an EMBL/GenBank/DDBJ whole genome shotgun (WGS) entry which is preliminary data.</text>
</comment>
<organism evidence="2 3">
    <name type="scientific">Caenorhabditis nigoni</name>
    <dbReference type="NCBI Taxonomy" id="1611254"/>
    <lineage>
        <taxon>Eukaryota</taxon>
        <taxon>Metazoa</taxon>
        <taxon>Ecdysozoa</taxon>
        <taxon>Nematoda</taxon>
        <taxon>Chromadorea</taxon>
        <taxon>Rhabditida</taxon>
        <taxon>Rhabditina</taxon>
        <taxon>Rhabditomorpha</taxon>
        <taxon>Rhabditoidea</taxon>
        <taxon>Rhabditidae</taxon>
        <taxon>Peloderinae</taxon>
        <taxon>Caenorhabditis</taxon>
    </lineage>
</organism>
<proteinExistence type="predicted"/>